<feature type="compositionally biased region" description="Polar residues" evidence="1">
    <location>
        <begin position="1"/>
        <end position="12"/>
    </location>
</feature>
<comment type="caution">
    <text evidence="2">The sequence shown here is derived from an EMBL/GenBank/DDBJ whole genome shotgun (WGS) entry which is preliminary data.</text>
</comment>
<evidence type="ECO:0000313" key="2">
    <source>
        <dbReference type="EMBL" id="KAL1269667.1"/>
    </source>
</evidence>
<evidence type="ECO:0000256" key="1">
    <source>
        <dbReference type="SAM" id="MobiDB-lite"/>
    </source>
</evidence>
<feature type="compositionally biased region" description="Basic and acidic residues" evidence="1">
    <location>
        <begin position="21"/>
        <end position="32"/>
    </location>
</feature>
<feature type="non-terminal residue" evidence="2">
    <location>
        <position position="1"/>
    </location>
</feature>
<evidence type="ECO:0000313" key="3">
    <source>
        <dbReference type="Proteomes" id="UP001558613"/>
    </source>
</evidence>
<protein>
    <submittedName>
        <fullName evidence="2">Uncharacterized protein</fullName>
    </submittedName>
</protein>
<reference evidence="2 3" key="1">
    <citation type="submission" date="2023-09" db="EMBL/GenBank/DDBJ databases">
        <authorList>
            <person name="Wang M."/>
        </authorList>
    </citation>
    <scope>NUCLEOTIDE SEQUENCE [LARGE SCALE GENOMIC DNA]</scope>
    <source>
        <strain evidence="2">GT-2023</strain>
        <tissue evidence="2">Liver</tissue>
    </source>
</reference>
<name>A0ABR3MYI7_9TELE</name>
<dbReference type="EMBL" id="JAYMGO010000008">
    <property type="protein sequence ID" value="KAL1269667.1"/>
    <property type="molecule type" value="Genomic_DNA"/>
</dbReference>
<organism evidence="2 3">
    <name type="scientific">Cirrhinus molitorella</name>
    <name type="common">mud carp</name>
    <dbReference type="NCBI Taxonomy" id="172907"/>
    <lineage>
        <taxon>Eukaryota</taxon>
        <taxon>Metazoa</taxon>
        <taxon>Chordata</taxon>
        <taxon>Craniata</taxon>
        <taxon>Vertebrata</taxon>
        <taxon>Euteleostomi</taxon>
        <taxon>Actinopterygii</taxon>
        <taxon>Neopterygii</taxon>
        <taxon>Teleostei</taxon>
        <taxon>Ostariophysi</taxon>
        <taxon>Cypriniformes</taxon>
        <taxon>Cyprinidae</taxon>
        <taxon>Labeoninae</taxon>
        <taxon>Labeonini</taxon>
        <taxon>Cirrhinus</taxon>
    </lineage>
</organism>
<feature type="region of interest" description="Disordered" evidence="1">
    <location>
        <begin position="1"/>
        <end position="38"/>
    </location>
</feature>
<dbReference type="Proteomes" id="UP001558613">
    <property type="component" value="Unassembled WGS sequence"/>
</dbReference>
<accession>A0ABR3MYI7</accession>
<proteinExistence type="predicted"/>
<keyword evidence="3" id="KW-1185">Reference proteome</keyword>
<gene>
    <name evidence="2" type="ORF">QQF64_031956</name>
</gene>
<sequence length="70" mass="8207">AHRHSATWSSSEKIFRRMKGRKEETESKDKSQPRPAAWQAARHITSLQQHLKHILAQANSWHPGRETRLK</sequence>